<dbReference type="GeneID" id="110074492"/>
<protein>
    <submittedName>
        <fullName evidence="9">La-related protein 6 isoform X1</fullName>
    </submittedName>
</protein>
<feature type="domain" description="HTH La-type RNA-binding" evidence="6">
    <location>
        <begin position="99"/>
        <end position="190"/>
    </location>
</feature>
<dbReference type="InterPro" id="IPR006630">
    <property type="entry name" value="La_HTH"/>
</dbReference>
<evidence type="ECO:0000256" key="3">
    <source>
        <dbReference type="ARBA" id="ARBA00023242"/>
    </source>
</evidence>
<reference evidence="9" key="1">
    <citation type="submission" date="2025-08" db="UniProtKB">
        <authorList>
            <consortium name="RefSeq"/>
        </authorList>
    </citation>
    <scope>IDENTIFICATION</scope>
</reference>
<dbReference type="Gene3D" id="1.10.10.10">
    <property type="entry name" value="Winged helix-like DNA-binding domain superfamily/Winged helix DNA-binding domain"/>
    <property type="match status" value="1"/>
</dbReference>
<dbReference type="PANTHER" id="PTHR22792:SF71">
    <property type="entry name" value="LA-RELATED PROTEIN 6"/>
    <property type="match status" value="1"/>
</dbReference>
<dbReference type="SMART" id="SM00715">
    <property type="entry name" value="LA"/>
    <property type="match status" value="1"/>
</dbReference>
<dbReference type="PROSITE" id="PS51938">
    <property type="entry name" value="SUZ_C"/>
    <property type="match status" value="1"/>
</dbReference>
<accession>A0ABM5EX75</accession>
<name>A0ABM5EX75_9SAUR</name>
<feature type="region of interest" description="Disordered" evidence="5">
    <location>
        <begin position="308"/>
        <end position="502"/>
    </location>
</feature>
<feature type="compositionally biased region" description="Basic and acidic residues" evidence="5">
    <location>
        <begin position="492"/>
        <end position="502"/>
    </location>
</feature>
<keyword evidence="3" id="KW-0539">Nucleus</keyword>
<feature type="compositionally biased region" description="Low complexity" evidence="5">
    <location>
        <begin position="345"/>
        <end position="363"/>
    </location>
</feature>
<dbReference type="InterPro" id="IPR036388">
    <property type="entry name" value="WH-like_DNA-bd_sf"/>
</dbReference>
<dbReference type="PANTHER" id="PTHR22792">
    <property type="entry name" value="LUPUS LA PROTEIN-RELATED"/>
    <property type="match status" value="1"/>
</dbReference>
<gene>
    <name evidence="9" type="primary">LARP6</name>
</gene>
<feature type="region of interest" description="Disordered" evidence="5">
    <location>
        <begin position="1"/>
        <end position="98"/>
    </location>
</feature>
<dbReference type="Gene3D" id="3.30.70.330">
    <property type="match status" value="1"/>
</dbReference>
<dbReference type="Pfam" id="PF12901">
    <property type="entry name" value="SUZ-C"/>
    <property type="match status" value="1"/>
</dbReference>
<evidence type="ECO:0000259" key="6">
    <source>
        <dbReference type="PROSITE" id="PS50961"/>
    </source>
</evidence>
<dbReference type="InterPro" id="IPR045180">
    <property type="entry name" value="La_dom_prot"/>
</dbReference>
<dbReference type="InterPro" id="IPR024642">
    <property type="entry name" value="SUZ-C"/>
</dbReference>
<dbReference type="PRINTS" id="PR00302">
    <property type="entry name" value="LUPUSLA"/>
</dbReference>
<dbReference type="CDD" id="cd08033">
    <property type="entry name" value="LARP_6"/>
    <property type="match status" value="1"/>
</dbReference>
<organism evidence="8 9">
    <name type="scientific">Pogona vitticeps</name>
    <name type="common">central bearded dragon</name>
    <dbReference type="NCBI Taxonomy" id="103695"/>
    <lineage>
        <taxon>Eukaryota</taxon>
        <taxon>Metazoa</taxon>
        <taxon>Chordata</taxon>
        <taxon>Craniata</taxon>
        <taxon>Vertebrata</taxon>
        <taxon>Euteleostomi</taxon>
        <taxon>Lepidosauria</taxon>
        <taxon>Squamata</taxon>
        <taxon>Bifurcata</taxon>
        <taxon>Unidentata</taxon>
        <taxon>Episquamata</taxon>
        <taxon>Toxicofera</taxon>
        <taxon>Iguania</taxon>
        <taxon>Acrodonta</taxon>
        <taxon>Agamidae</taxon>
        <taxon>Amphibolurinae</taxon>
        <taxon>Pogona</taxon>
    </lineage>
</organism>
<dbReference type="InterPro" id="IPR012677">
    <property type="entry name" value="Nucleotide-bd_a/b_plait_sf"/>
</dbReference>
<evidence type="ECO:0000256" key="2">
    <source>
        <dbReference type="ARBA" id="ARBA00022884"/>
    </source>
</evidence>
<keyword evidence="2 4" id="KW-0694">RNA-binding</keyword>
<feature type="compositionally biased region" description="Basic and acidic residues" evidence="5">
    <location>
        <begin position="314"/>
        <end position="323"/>
    </location>
</feature>
<sequence>MEVIGPVEIRVAAAPETEGEGRGDPEEEEGEEEEEEEDEEEGCRRRHCRRGRLSLSPAPLGSGSCSEDDAGRGYGGEGGGKDGGKSSGGEYEDCGPQWKPPDHDVIMKLVAQIEYYFSDENLEKDAFLLKHVRRNKMGYVSVKLLTSFKKVKHLTRDWRTTAYALKYSDVLELNEDHKKVRRNTPVPVFPSENLPSKMLLVYNICLMSDLHPPDEGQENGCVQEKVMEHLLKAFVRFGAISSVRVLKPGRDLPPDIKRFSSRYAQVGTKECVIVEFEEVDAAIRAHESMCLADHEQAMKVVLMGMKPPKKKVLKDKNRDEETGKGLSKTRSMNKRVEELQYVGDESSANSSSEPESSPESPMSGRRSGASNKLSPPTYPSHHLSPNLSPRSSPWSSPSSLRKVSRMSPLAEDGRLNLSTSPEMSRRCADYSSDSSITPSSSPWVQRRRQAQIQEKSPVGSPLQSPKMQGAVGLPVGVLRLPRGPDGTKGFHNNRERNKALQE</sequence>
<feature type="compositionally biased region" description="Low complexity" evidence="5">
    <location>
        <begin position="53"/>
        <end position="65"/>
    </location>
</feature>
<proteinExistence type="predicted"/>
<evidence type="ECO:0000259" key="7">
    <source>
        <dbReference type="PROSITE" id="PS51938"/>
    </source>
</evidence>
<keyword evidence="8" id="KW-1185">Reference proteome</keyword>
<evidence type="ECO:0000313" key="9">
    <source>
        <dbReference type="RefSeq" id="XP_072837754.1"/>
    </source>
</evidence>
<feature type="compositionally biased region" description="Low complexity" evidence="5">
    <location>
        <begin position="379"/>
        <end position="407"/>
    </location>
</feature>
<dbReference type="RefSeq" id="XP_072837754.1">
    <property type="nucleotide sequence ID" value="XM_072981653.1"/>
</dbReference>
<dbReference type="Pfam" id="PF05383">
    <property type="entry name" value="La"/>
    <property type="match status" value="1"/>
</dbReference>
<evidence type="ECO:0000313" key="8">
    <source>
        <dbReference type="Proteomes" id="UP001652642"/>
    </source>
</evidence>
<dbReference type="Proteomes" id="UP001652642">
    <property type="component" value="Chromosome 12"/>
</dbReference>
<dbReference type="InterPro" id="IPR002344">
    <property type="entry name" value="Lupus_La"/>
</dbReference>
<feature type="compositionally biased region" description="Low complexity" evidence="5">
    <location>
        <begin position="431"/>
        <end position="441"/>
    </location>
</feature>
<feature type="domain" description="SUZ-C" evidence="7">
    <location>
        <begin position="438"/>
        <end position="494"/>
    </location>
</feature>
<evidence type="ECO:0000256" key="4">
    <source>
        <dbReference type="PROSITE-ProRule" id="PRU00332"/>
    </source>
</evidence>
<evidence type="ECO:0000256" key="5">
    <source>
        <dbReference type="SAM" id="MobiDB-lite"/>
    </source>
</evidence>
<dbReference type="PROSITE" id="PS50961">
    <property type="entry name" value="HTH_LA"/>
    <property type="match status" value="1"/>
</dbReference>
<evidence type="ECO:0000256" key="1">
    <source>
        <dbReference type="ARBA" id="ARBA00004123"/>
    </source>
</evidence>
<feature type="compositionally biased region" description="Acidic residues" evidence="5">
    <location>
        <begin position="25"/>
        <end position="41"/>
    </location>
</feature>
<dbReference type="InterPro" id="IPR036390">
    <property type="entry name" value="WH_DNA-bd_sf"/>
</dbReference>
<dbReference type="SUPFAM" id="SSF46785">
    <property type="entry name" value="Winged helix' DNA-binding domain"/>
    <property type="match status" value="1"/>
</dbReference>
<comment type="subcellular location">
    <subcellularLocation>
        <location evidence="1">Nucleus</location>
    </subcellularLocation>
</comment>